<dbReference type="Proteomes" id="UP000470082">
    <property type="component" value="Unassembled WGS sequence"/>
</dbReference>
<proteinExistence type="predicted"/>
<accession>A0A7X2N380</accession>
<dbReference type="Pfam" id="PF22007">
    <property type="entry name" value="DUF6930"/>
    <property type="match status" value="1"/>
</dbReference>
<evidence type="ECO:0000259" key="1">
    <source>
        <dbReference type="Pfam" id="PF22007"/>
    </source>
</evidence>
<reference evidence="3 4" key="1">
    <citation type="submission" date="2019-08" db="EMBL/GenBank/DDBJ databases">
        <title>In-depth cultivation of the pig gut microbiome towards novel bacterial diversity and tailored functional studies.</title>
        <authorList>
            <person name="Wylensek D."/>
            <person name="Hitch T.C.A."/>
            <person name="Clavel T."/>
        </authorList>
    </citation>
    <scope>NUCLEOTIDE SEQUENCE [LARGE SCALE GENOMIC DNA]</scope>
    <source>
        <strain evidence="3 4">LKV-178-WT-2G</strain>
    </source>
</reference>
<keyword evidence="4" id="KW-1185">Reference proteome</keyword>
<dbReference type="AlphaFoldDB" id="A0A7X2N380"/>
<protein>
    <submittedName>
        <fullName evidence="3">Uncharacterized protein</fullName>
    </submittedName>
</protein>
<dbReference type="Pfam" id="PF23988">
    <property type="entry name" value="DUF7309"/>
    <property type="match status" value="1"/>
</dbReference>
<organism evidence="3 4">
    <name type="scientific">Floccifex porci</name>
    <dbReference type="NCBI Taxonomy" id="2606629"/>
    <lineage>
        <taxon>Bacteria</taxon>
        <taxon>Bacillati</taxon>
        <taxon>Bacillota</taxon>
        <taxon>Erysipelotrichia</taxon>
        <taxon>Erysipelotrichales</taxon>
        <taxon>Erysipelotrichaceae</taxon>
        <taxon>Floccifex</taxon>
    </lineage>
</organism>
<name>A0A7X2N380_9FIRM</name>
<feature type="domain" description="DUF7309" evidence="2">
    <location>
        <begin position="7"/>
        <end position="166"/>
    </location>
</feature>
<comment type="caution">
    <text evidence="3">The sequence shown here is derived from an EMBL/GenBank/DDBJ whole genome shotgun (WGS) entry which is preliminary data.</text>
</comment>
<dbReference type="InterPro" id="IPR054216">
    <property type="entry name" value="DUF6930"/>
</dbReference>
<evidence type="ECO:0000313" key="3">
    <source>
        <dbReference type="EMBL" id="MSS01660.1"/>
    </source>
</evidence>
<sequence>MKQKLDQLVDLTIRIAKLEPWKYLSEYDLIEVFSQNNEMVYYCSILGYSELTYGIAVFEGLDGYADFKTTFENPGPVPEDFLFGDIKCLVCFMYEEELDNDQTGLYCDELDSYIYYASMEKRFLPFALTEKEVDVLLEVYDLLYKTIYHYLINDEINPDFEIGQMLRIMNNKISVSKPIPVEKEYGQMFIDDEYKEELILLDRVEEEIYVDLMYTYMPVDEELSYGKLLNPLMFYIMDENFDILELEFVPVEEEEVCFVFDIVMDYIEKNGIPKSIHCRNPYVREALKDSCEKLNIELTYDTFPDIQPDLKYMN</sequence>
<feature type="domain" description="DUF6930" evidence="1">
    <location>
        <begin position="203"/>
        <end position="300"/>
    </location>
</feature>
<dbReference type="EMBL" id="VUMM01000010">
    <property type="protein sequence ID" value="MSS01660.1"/>
    <property type="molecule type" value="Genomic_DNA"/>
</dbReference>
<dbReference type="RefSeq" id="WP_154460198.1">
    <property type="nucleotide sequence ID" value="NZ_JAQYTQ010000067.1"/>
</dbReference>
<dbReference type="InterPro" id="IPR055733">
    <property type="entry name" value="DUF7309"/>
</dbReference>
<evidence type="ECO:0000259" key="2">
    <source>
        <dbReference type="Pfam" id="PF23988"/>
    </source>
</evidence>
<evidence type="ECO:0000313" key="4">
    <source>
        <dbReference type="Proteomes" id="UP000470082"/>
    </source>
</evidence>
<gene>
    <name evidence="3" type="ORF">FYJ50_06055</name>
</gene>